<feature type="compositionally biased region" description="Basic and acidic residues" evidence="1">
    <location>
        <begin position="809"/>
        <end position="821"/>
    </location>
</feature>
<feature type="compositionally biased region" description="Pro residues" evidence="1">
    <location>
        <begin position="581"/>
        <end position="600"/>
    </location>
</feature>
<feature type="compositionally biased region" description="Polar residues" evidence="1">
    <location>
        <begin position="353"/>
        <end position="370"/>
    </location>
</feature>
<feature type="region of interest" description="Disordered" evidence="1">
    <location>
        <begin position="1"/>
        <end position="100"/>
    </location>
</feature>
<feature type="compositionally biased region" description="Basic and acidic residues" evidence="1">
    <location>
        <begin position="502"/>
        <end position="511"/>
    </location>
</feature>
<dbReference type="VEuPathDB" id="FungiDB:SI65_00553"/>
<dbReference type="EMBL" id="JXNT01000001">
    <property type="protein sequence ID" value="ODM22964.1"/>
    <property type="molecule type" value="Genomic_DNA"/>
</dbReference>
<feature type="compositionally biased region" description="Basic and acidic residues" evidence="1">
    <location>
        <begin position="605"/>
        <end position="621"/>
    </location>
</feature>
<feature type="compositionally biased region" description="Low complexity" evidence="1">
    <location>
        <begin position="303"/>
        <end position="324"/>
    </location>
</feature>
<feature type="compositionally biased region" description="Polar residues" evidence="1">
    <location>
        <begin position="1"/>
        <end position="11"/>
    </location>
</feature>
<evidence type="ECO:0000313" key="3">
    <source>
        <dbReference type="Proteomes" id="UP000094569"/>
    </source>
</evidence>
<dbReference type="STRING" id="573508.A0A1E3BPR7"/>
<feature type="compositionally biased region" description="Low complexity" evidence="1">
    <location>
        <begin position="535"/>
        <end position="552"/>
    </location>
</feature>
<feature type="compositionally biased region" description="Polar residues" evidence="1">
    <location>
        <begin position="262"/>
        <end position="277"/>
    </location>
</feature>
<feature type="compositionally biased region" description="Pro residues" evidence="1">
    <location>
        <begin position="233"/>
        <end position="247"/>
    </location>
</feature>
<feature type="compositionally biased region" description="Low complexity" evidence="1">
    <location>
        <begin position="120"/>
        <end position="140"/>
    </location>
</feature>
<accession>A0A1E3BPR7</accession>
<sequence>MNSWFSSSSNAGEAHHSRSGWSPTPTGTVSNQPSSSRREHAVQPPPLTTALSGHQFQGLGVALGPGYASTPLSTTSLSSPFTQSQSPCVSSPSSAAVAPSPMASRHYNVPYNPRDWGPVSSSSSANSGQSAYPQSSSSNSLRRNVHRPPQNDPDVLSPPPPPYSPPSHQHQQQSSWDAAHHNSIRETAAPPYAGPRNMNAEPMVNHRQRSVPGPRPLSMVHMGDAGPSSQISLPPPPPLPQGGPPPRSSSQNRHDVYHGMSSGPSIMVSQEGPQFPTTVDHRHAATGSQFDPVAARPPTSRRAVSAGPVVGSASSSRAGSQSPSRSPPPPPPPRAWEPGMPLPPPPPGPPPTSRSRSVCGSPEASSSRKNMSVPVKTRVRAPPSLGTGLDSIPPTPAGWVDDETQHDKGKNLSTEANGASPPSYTAPNSDNSVHPSTSRGNLLRSPALRDPSAKGIRERRIERRNRQSQVFEDPNALSPNNPWGDGVDQVKPSNLVLADPNGDSRDSRDSRAPSSAKYTPRSAQSVGSDTPQSTSRSRASSIGLFSSRSSFSTPRAEPSSAALTRGYTQTPPFSPDGDHPSPYPKSMPHPLPPKALPTPPLQSAREGKMPSRPSSREERPVSHVRHFSNGSMSSDSPILRRHSSISKESSPDPVKRDTDGFFQDSIQRHKDFIEKEASAADETEALRLFADFVIAESRIRRQRYSQAWNSGSFDHEEVRRKLFETPPVQPPPAPEPINAAPAVLPVRRPSIGPKLDMSHVSRLEPSWGNSYKPSLSPIASLSISNDEMSSRGRAPSRWWESRTGSSSEGDARKVHRSKQESKYMGLSLGSLQENHHQPPSEDEAPGYSLDSSMGQYAAYGSNEYPPEKVGWHEELAPPPDPYMASSSYAEPSKMDVSRLITLPPPYPRHYPAVNNNHPDLVGYRTLVRSISDLSEIKAMRQRHDAEVDRLFQDHKERTRECRRMFKANTQTQIQQGSITFSEAAEAEAALVLEENKLDRALAKRILDLYQASVLEPTHGILTDRISRATICIDELSSKLFDDARHGTPDQAQEEGDEKPELLEKLTQLKWLFETREVLHREMYDLVCARNEKYRTVVVLPYRQKANDEKVRETNAFFDQDALDRRAQYESNTLSRLESFLDVIESNVVRGVEVQLSAFWDIAPSLLTLIDQIPPDLNGFEVQIPANEYEENPSYHRHPLQYLYSLLSHAEKSSYQYIESQTNLLCLLHEVKSAVMRANCQLIEAERTRQGEPGDEVQREIMDTRASEERALTADLKDKVSTVEVQWTEAMGSQIQELRERVRMQLEAEDGWEEMEALEQT</sequence>
<evidence type="ECO:0000313" key="2">
    <source>
        <dbReference type="EMBL" id="ODM22964.1"/>
    </source>
</evidence>
<feature type="compositionally biased region" description="Low complexity" evidence="1">
    <location>
        <begin position="69"/>
        <end position="100"/>
    </location>
</feature>
<feature type="compositionally biased region" description="Basic and acidic residues" evidence="1">
    <location>
        <begin position="451"/>
        <end position="465"/>
    </location>
</feature>
<protein>
    <submittedName>
        <fullName evidence="2">Uncharacterized protein</fullName>
    </submittedName>
</protein>
<feature type="region of interest" description="Disordered" evidence="1">
    <location>
        <begin position="206"/>
        <end position="660"/>
    </location>
</feature>
<feature type="region of interest" description="Disordered" evidence="1">
    <location>
        <begin position="784"/>
        <end position="861"/>
    </location>
</feature>
<organism evidence="2 3">
    <name type="scientific">Aspergillus cristatus</name>
    <name type="common">Chinese Fuzhuan brick tea-fermentation fungus</name>
    <name type="synonym">Eurotium cristatum</name>
    <dbReference type="NCBI Taxonomy" id="573508"/>
    <lineage>
        <taxon>Eukaryota</taxon>
        <taxon>Fungi</taxon>
        <taxon>Dikarya</taxon>
        <taxon>Ascomycota</taxon>
        <taxon>Pezizomycotina</taxon>
        <taxon>Eurotiomycetes</taxon>
        <taxon>Eurotiomycetidae</taxon>
        <taxon>Eurotiales</taxon>
        <taxon>Aspergillaceae</taxon>
        <taxon>Aspergillus</taxon>
        <taxon>Aspergillus subgen. Aspergillus</taxon>
    </lineage>
</organism>
<dbReference type="OrthoDB" id="5367052at2759"/>
<gene>
    <name evidence="2" type="ORF">SI65_00553</name>
</gene>
<proteinExistence type="predicted"/>
<evidence type="ECO:0000256" key="1">
    <source>
        <dbReference type="SAM" id="MobiDB-lite"/>
    </source>
</evidence>
<feature type="compositionally biased region" description="Polar residues" evidence="1">
    <location>
        <begin position="512"/>
        <end position="534"/>
    </location>
</feature>
<keyword evidence="3" id="KW-1185">Reference proteome</keyword>
<name>A0A1E3BPR7_ASPCR</name>
<comment type="caution">
    <text evidence="2">The sequence shown here is derived from an EMBL/GenBank/DDBJ whole genome shotgun (WGS) entry which is preliminary data.</text>
</comment>
<feature type="compositionally biased region" description="Pro residues" evidence="1">
    <location>
        <begin position="325"/>
        <end position="352"/>
    </location>
</feature>
<feature type="compositionally biased region" description="Pro residues" evidence="1">
    <location>
        <begin position="156"/>
        <end position="165"/>
    </location>
</feature>
<reference evidence="2 3" key="1">
    <citation type="journal article" date="2016" name="BMC Genomics">
        <title>Comparative genomic and transcriptomic analyses of the Fuzhuan brick tea-fermentation fungus Aspergillus cristatus.</title>
        <authorList>
            <person name="Ge Y."/>
            <person name="Wang Y."/>
            <person name="Liu Y."/>
            <person name="Tan Y."/>
            <person name="Ren X."/>
            <person name="Zhang X."/>
            <person name="Hyde K.D."/>
            <person name="Liu Y."/>
            <person name="Liu Z."/>
        </authorList>
    </citation>
    <scope>NUCLEOTIDE SEQUENCE [LARGE SCALE GENOMIC DNA]</scope>
    <source>
        <strain evidence="2 3">GZAAS20.1005</strain>
    </source>
</reference>
<feature type="region of interest" description="Disordered" evidence="1">
    <location>
        <begin position="118"/>
        <end position="180"/>
    </location>
</feature>
<feature type="compositionally biased region" description="Polar residues" evidence="1">
    <location>
        <begin position="19"/>
        <end position="35"/>
    </location>
</feature>
<feature type="compositionally biased region" description="Polar residues" evidence="1">
    <location>
        <begin position="411"/>
        <end position="440"/>
    </location>
</feature>
<feature type="compositionally biased region" description="Basic and acidic residues" evidence="1">
    <location>
        <begin position="649"/>
        <end position="659"/>
    </location>
</feature>
<feature type="compositionally biased region" description="Low complexity" evidence="1">
    <location>
        <begin position="166"/>
        <end position="175"/>
    </location>
</feature>
<dbReference type="Proteomes" id="UP000094569">
    <property type="component" value="Unassembled WGS sequence"/>
</dbReference>